<protein>
    <recommendedName>
        <fullName evidence="4">PEP-CTERM protein-sorting domain-containing protein</fullName>
    </recommendedName>
</protein>
<keyword evidence="1" id="KW-0732">Signal</keyword>
<dbReference type="NCBIfam" id="TIGR02595">
    <property type="entry name" value="PEP_CTERM"/>
    <property type="match status" value="1"/>
</dbReference>
<evidence type="ECO:0000313" key="2">
    <source>
        <dbReference type="EMBL" id="GAC18255.1"/>
    </source>
</evidence>
<evidence type="ECO:0008006" key="4">
    <source>
        <dbReference type="Google" id="ProtNLM"/>
    </source>
</evidence>
<accession>K6Z496</accession>
<keyword evidence="3" id="KW-1185">Reference proteome</keyword>
<evidence type="ECO:0000256" key="1">
    <source>
        <dbReference type="SAM" id="SignalP"/>
    </source>
</evidence>
<sequence>MKKLINKNNVRAISFSVIAGLGLFSIAAPASADFVAFEIRNTPTINISGAVTEFIIDGGGDKAALGSNDINGSTIGEITSLSIERLDDPSRFGPGTGPNVAPYFNLWITDGAGNFAVVANEPSNGAFQPLYNDGYDLSFADLSDKVAKIYENSSTPWLPNSGIGLTFADLANFVIQAPTIAELTASWGGLGTGAPREIGTNVAYGVNWVFGDTLANYVSGDSGYRVTNANVEAAKVSEPALLALFSLGLVGMTASKRRKIRLFKATQNV</sequence>
<feature type="signal peptide" evidence="1">
    <location>
        <begin position="1"/>
        <end position="32"/>
    </location>
</feature>
<dbReference type="Proteomes" id="UP000006327">
    <property type="component" value="Unassembled WGS sequence"/>
</dbReference>
<feature type="chain" id="PRO_5003901767" description="PEP-CTERM protein-sorting domain-containing protein" evidence="1">
    <location>
        <begin position="33"/>
        <end position="269"/>
    </location>
</feature>
<dbReference type="OrthoDB" id="5703697at2"/>
<organism evidence="2 3">
    <name type="scientific">Paraglaciecola arctica BSs20135</name>
    <dbReference type="NCBI Taxonomy" id="493475"/>
    <lineage>
        <taxon>Bacteria</taxon>
        <taxon>Pseudomonadati</taxon>
        <taxon>Pseudomonadota</taxon>
        <taxon>Gammaproteobacteria</taxon>
        <taxon>Alteromonadales</taxon>
        <taxon>Alteromonadaceae</taxon>
        <taxon>Paraglaciecola</taxon>
    </lineage>
</organism>
<dbReference type="RefSeq" id="WP_007617910.1">
    <property type="nucleotide sequence ID" value="NZ_BAEO01000015.1"/>
</dbReference>
<dbReference type="InterPro" id="IPR013424">
    <property type="entry name" value="Ice-binding_C"/>
</dbReference>
<dbReference type="EMBL" id="BAEO01000015">
    <property type="protein sequence ID" value="GAC18255.1"/>
    <property type="molecule type" value="Genomic_DNA"/>
</dbReference>
<proteinExistence type="predicted"/>
<name>K6Z496_9ALTE</name>
<evidence type="ECO:0000313" key="3">
    <source>
        <dbReference type="Proteomes" id="UP000006327"/>
    </source>
</evidence>
<gene>
    <name evidence="2" type="ORF">GARC_1275</name>
</gene>
<comment type="caution">
    <text evidence="2">The sequence shown here is derived from an EMBL/GenBank/DDBJ whole genome shotgun (WGS) entry which is preliminary data.</text>
</comment>
<reference evidence="2 3" key="1">
    <citation type="journal article" date="2017" name="Antonie Van Leeuwenhoek">
        <title>Rhizobium rhizosphaerae sp. nov., a novel species isolated from rice rhizosphere.</title>
        <authorList>
            <person name="Zhao J.J."/>
            <person name="Zhang J."/>
            <person name="Zhang R.J."/>
            <person name="Zhang C.W."/>
            <person name="Yin H.Q."/>
            <person name="Zhang X.X."/>
        </authorList>
    </citation>
    <scope>NUCLEOTIDE SEQUENCE [LARGE SCALE GENOMIC DNA]</scope>
    <source>
        <strain evidence="2 3">BSs20135</strain>
    </source>
</reference>
<dbReference type="AlphaFoldDB" id="K6Z496"/>